<evidence type="ECO:0000313" key="1">
    <source>
        <dbReference type="EMBL" id="EAR95145.1"/>
    </source>
</evidence>
<proteinExistence type="predicted"/>
<dbReference type="HOGENOM" id="CLU_2676566_0_0_1"/>
<keyword evidence="2" id="KW-1185">Reference proteome</keyword>
<reference evidence="2" key="1">
    <citation type="journal article" date="2006" name="PLoS Biol.">
        <title>Macronuclear genome sequence of the ciliate Tetrahymena thermophila, a model eukaryote.</title>
        <authorList>
            <person name="Eisen J.A."/>
            <person name="Coyne R.S."/>
            <person name="Wu M."/>
            <person name="Wu D."/>
            <person name="Thiagarajan M."/>
            <person name="Wortman J.R."/>
            <person name="Badger J.H."/>
            <person name="Ren Q."/>
            <person name="Amedeo P."/>
            <person name="Jones K.M."/>
            <person name="Tallon L.J."/>
            <person name="Delcher A.L."/>
            <person name="Salzberg S.L."/>
            <person name="Silva J.C."/>
            <person name="Haas B.J."/>
            <person name="Majoros W.H."/>
            <person name="Farzad M."/>
            <person name="Carlton J.M."/>
            <person name="Smith R.K. Jr."/>
            <person name="Garg J."/>
            <person name="Pearlman R.E."/>
            <person name="Karrer K.M."/>
            <person name="Sun L."/>
            <person name="Manning G."/>
            <person name="Elde N.C."/>
            <person name="Turkewitz A.P."/>
            <person name="Asai D.J."/>
            <person name="Wilkes D.E."/>
            <person name="Wang Y."/>
            <person name="Cai H."/>
            <person name="Collins K."/>
            <person name="Stewart B.A."/>
            <person name="Lee S.R."/>
            <person name="Wilamowska K."/>
            <person name="Weinberg Z."/>
            <person name="Ruzzo W.L."/>
            <person name="Wloga D."/>
            <person name="Gaertig J."/>
            <person name="Frankel J."/>
            <person name="Tsao C.-C."/>
            <person name="Gorovsky M.A."/>
            <person name="Keeling P.J."/>
            <person name="Waller R.F."/>
            <person name="Patron N.J."/>
            <person name="Cherry J.M."/>
            <person name="Stover N.A."/>
            <person name="Krieger C.J."/>
            <person name="del Toro C."/>
            <person name="Ryder H.F."/>
            <person name="Williamson S.C."/>
            <person name="Barbeau R.A."/>
            <person name="Hamilton E.P."/>
            <person name="Orias E."/>
        </authorList>
    </citation>
    <scope>NUCLEOTIDE SEQUENCE [LARGE SCALE GENOMIC DNA]</scope>
    <source>
        <strain evidence="2">SB210</strain>
    </source>
</reference>
<dbReference type="InParanoid" id="Q23EW0"/>
<dbReference type="Proteomes" id="UP000009168">
    <property type="component" value="Unassembled WGS sequence"/>
</dbReference>
<sequence length="75" mass="9274">MYKINKLQIPLQIQINDNFTFIEGFDNEYLQFTNFKNQKSVFIHKFYQQQDRALEIDHFDCKSLSMQIYEKKQRM</sequence>
<dbReference type="AlphaFoldDB" id="Q23EW0"/>
<accession>Q23EW0</accession>
<organism evidence="1 2">
    <name type="scientific">Tetrahymena thermophila (strain SB210)</name>
    <dbReference type="NCBI Taxonomy" id="312017"/>
    <lineage>
        <taxon>Eukaryota</taxon>
        <taxon>Sar</taxon>
        <taxon>Alveolata</taxon>
        <taxon>Ciliophora</taxon>
        <taxon>Intramacronucleata</taxon>
        <taxon>Oligohymenophorea</taxon>
        <taxon>Hymenostomatida</taxon>
        <taxon>Tetrahymenina</taxon>
        <taxon>Tetrahymenidae</taxon>
        <taxon>Tetrahymena</taxon>
    </lineage>
</organism>
<evidence type="ECO:0000313" key="2">
    <source>
        <dbReference type="Proteomes" id="UP000009168"/>
    </source>
</evidence>
<name>Q23EW0_TETTS</name>
<dbReference type="GeneID" id="7835307"/>
<gene>
    <name evidence="1" type="ORF">TTHERM_00644700</name>
</gene>
<dbReference type="EMBL" id="GG662707">
    <property type="protein sequence ID" value="EAR95145.1"/>
    <property type="molecule type" value="Genomic_DNA"/>
</dbReference>
<dbReference type="RefSeq" id="XP_001015390.1">
    <property type="nucleotide sequence ID" value="XM_001015390.1"/>
</dbReference>
<dbReference type="KEGG" id="tet:TTHERM_00644700"/>
<protein>
    <submittedName>
        <fullName evidence="1">Uncharacterized protein</fullName>
    </submittedName>
</protein>